<comment type="caution">
    <text evidence="4">The sequence shown here is derived from an EMBL/GenBank/DDBJ whole genome shotgun (WGS) entry which is preliminary data.</text>
</comment>
<dbReference type="InterPro" id="IPR036388">
    <property type="entry name" value="WH-like_DNA-bd_sf"/>
</dbReference>
<dbReference type="InterPro" id="IPR041664">
    <property type="entry name" value="AAA_16"/>
</dbReference>
<organism evidence="4 5">
    <name type="scientific">Actinomadura litoris</name>
    <dbReference type="NCBI Taxonomy" id="2678616"/>
    <lineage>
        <taxon>Bacteria</taxon>
        <taxon>Bacillati</taxon>
        <taxon>Actinomycetota</taxon>
        <taxon>Actinomycetes</taxon>
        <taxon>Streptosporangiales</taxon>
        <taxon>Thermomonosporaceae</taxon>
        <taxon>Actinomadura</taxon>
    </lineage>
</organism>
<dbReference type="AlphaFoldDB" id="A0A7K1KSP7"/>
<dbReference type="RefSeq" id="WP_156214183.1">
    <property type="nucleotide sequence ID" value="NZ_WOFH01000001.1"/>
</dbReference>
<dbReference type="InterPro" id="IPR027417">
    <property type="entry name" value="P-loop_NTPase"/>
</dbReference>
<sequence>MQTCEPDIDGGPGVRPIRRLYGRESETAALTSALDAVAVGRPRMLSLEGAAGLGRSALLAAVRDDARRRGWRVLNARATILETANDFGVLRQVLAGLPALPDGRSAASLAARGGDASPFEVFERVSDHLCEFVGGGPSLITLDDVQWCDALTLRWLAHLAHRSAGALAIVLARTAGEGGERRLLVDELVAASERQTLRPLTPPQVRQWIIDVLGARPDEAFLERCHRATRGNAALLASLLPALAVRSVPPVRASAASIESVGVMAGRRMLPWIMRGGPEALAVAQAVVVLGDDGEPVLVAKLAGLELEEAAAALDRLIELGILSDSTPLRYVHPLVRAAVDAQISTGLRTSQRLRAARMVRDHHPDPGRAADHLMAVEMLGEPWALDTLRAAAADALEGGLPHRALGYLRRALAEPVTGPVRAELLADIGAAEIGADVPGGERTLIQALALADDPSLRARIGAELARLHADAGRPLGTALKVVEEVRALVPPERGEVVVEVELGAFAAYAASADADEFVERRLPALAALAAGDARLGALTGVAAAWTDTRHGRARAGSVRRALAAVRVADPRRTWEARLAILAHAVLLAADQDGIPCDPDDMGGHSTRCQTAPGGPQLTAYVRGCLLHGRGALREAEARFVVALDAPLDVGAAAAARLARVLTDLGDLDAADRVLRDHAPPPQAQPAWAAAVFAFAKASLAMARDQNEDALEGFLETGETLRPLGIDNPALSAWRSRAARCGAALGDTRAAESLAAEEVALARRWGAPRPLSAALAAFGVVAADPDAAREAVAVLDGLDAGLLRAAALIDLGAVLLRGGDAEQAHERLQDGFALAHEINARPLSLRAARHLRRAGGKPDLGRLSGVTALTAQERAAADRAAAGATNRQIAEEMVLTQRTVEQYLTSAYRKLGISGRRQLAAALSA</sequence>
<dbReference type="InterPro" id="IPR000792">
    <property type="entry name" value="Tscrpt_reg_LuxR_C"/>
</dbReference>
<dbReference type="SMART" id="SM00421">
    <property type="entry name" value="HTH_LUXR"/>
    <property type="match status" value="1"/>
</dbReference>
<dbReference type="GO" id="GO:0005524">
    <property type="term" value="F:ATP binding"/>
    <property type="evidence" value="ECO:0007669"/>
    <property type="project" value="UniProtKB-KW"/>
</dbReference>
<dbReference type="GO" id="GO:0006355">
    <property type="term" value="P:regulation of DNA-templated transcription"/>
    <property type="evidence" value="ECO:0007669"/>
    <property type="project" value="InterPro"/>
</dbReference>
<evidence type="ECO:0000259" key="3">
    <source>
        <dbReference type="PROSITE" id="PS50043"/>
    </source>
</evidence>
<keyword evidence="2" id="KW-0067">ATP-binding</keyword>
<dbReference type="Proteomes" id="UP000432015">
    <property type="component" value="Unassembled WGS sequence"/>
</dbReference>
<dbReference type="EMBL" id="WOFH01000001">
    <property type="protein sequence ID" value="MUN35211.1"/>
    <property type="molecule type" value="Genomic_DNA"/>
</dbReference>
<dbReference type="SUPFAM" id="SSF46894">
    <property type="entry name" value="C-terminal effector domain of the bipartite response regulators"/>
    <property type="match status" value="1"/>
</dbReference>
<dbReference type="PRINTS" id="PR00038">
    <property type="entry name" value="HTHLUXR"/>
</dbReference>
<dbReference type="SUPFAM" id="SSF52540">
    <property type="entry name" value="P-loop containing nucleoside triphosphate hydrolases"/>
    <property type="match status" value="1"/>
</dbReference>
<keyword evidence="1" id="KW-0547">Nucleotide-binding</keyword>
<protein>
    <submittedName>
        <fullName evidence="4">AAA family ATPase</fullName>
    </submittedName>
</protein>
<feature type="domain" description="HTH luxR-type" evidence="3">
    <location>
        <begin position="862"/>
        <end position="925"/>
    </location>
</feature>
<reference evidence="4 5" key="1">
    <citation type="submission" date="2019-11" db="EMBL/GenBank/DDBJ databases">
        <authorList>
            <person name="Cao P."/>
        </authorList>
    </citation>
    <scope>NUCLEOTIDE SEQUENCE [LARGE SCALE GENOMIC DNA]</scope>
    <source>
        <strain evidence="4 5">NEAU-AAG5</strain>
    </source>
</reference>
<dbReference type="GO" id="GO:0004016">
    <property type="term" value="F:adenylate cyclase activity"/>
    <property type="evidence" value="ECO:0007669"/>
    <property type="project" value="TreeGrafter"/>
</dbReference>
<dbReference type="PANTHER" id="PTHR16305">
    <property type="entry name" value="TESTICULAR SOLUBLE ADENYLYL CYCLASE"/>
    <property type="match status" value="1"/>
</dbReference>
<evidence type="ECO:0000256" key="1">
    <source>
        <dbReference type="ARBA" id="ARBA00022741"/>
    </source>
</evidence>
<dbReference type="GO" id="GO:0003677">
    <property type="term" value="F:DNA binding"/>
    <property type="evidence" value="ECO:0007669"/>
    <property type="project" value="InterPro"/>
</dbReference>
<dbReference type="PROSITE" id="PS00622">
    <property type="entry name" value="HTH_LUXR_1"/>
    <property type="match status" value="1"/>
</dbReference>
<dbReference type="Gene3D" id="1.10.10.10">
    <property type="entry name" value="Winged helix-like DNA-binding domain superfamily/Winged helix DNA-binding domain"/>
    <property type="match status" value="1"/>
</dbReference>
<dbReference type="Pfam" id="PF00196">
    <property type="entry name" value="GerE"/>
    <property type="match status" value="1"/>
</dbReference>
<dbReference type="PROSITE" id="PS50043">
    <property type="entry name" value="HTH_LUXR_2"/>
    <property type="match status" value="1"/>
</dbReference>
<dbReference type="Pfam" id="PF13191">
    <property type="entry name" value="AAA_16"/>
    <property type="match status" value="1"/>
</dbReference>
<name>A0A7K1KSP7_9ACTN</name>
<proteinExistence type="predicted"/>
<dbReference type="InterPro" id="IPR016032">
    <property type="entry name" value="Sig_transdc_resp-reg_C-effctor"/>
</dbReference>
<evidence type="ECO:0000313" key="5">
    <source>
        <dbReference type="Proteomes" id="UP000432015"/>
    </source>
</evidence>
<gene>
    <name evidence="4" type="ORF">GNZ18_01120</name>
</gene>
<evidence type="ECO:0000313" key="4">
    <source>
        <dbReference type="EMBL" id="MUN35211.1"/>
    </source>
</evidence>
<dbReference type="GO" id="GO:0005737">
    <property type="term" value="C:cytoplasm"/>
    <property type="evidence" value="ECO:0007669"/>
    <property type="project" value="TreeGrafter"/>
</dbReference>
<evidence type="ECO:0000256" key="2">
    <source>
        <dbReference type="ARBA" id="ARBA00022840"/>
    </source>
</evidence>
<accession>A0A7K1KSP7</accession>
<keyword evidence="5" id="KW-1185">Reference proteome</keyword>
<dbReference type="PANTHER" id="PTHR16305:SF35">
    <property type="entry name" value="TRANSCRIPTIONAL ACTIVATOR DOMAIN"/>
    <property type="match status" value="1"/>
</dbReference>